<dbReference type="InterPro" id="IPR003615">
    <property type="entry name" value="HNH_nuc"/>
</dbReference>
<evidence type="ECO:0000259" key="1">
    <source>
        <dbReference type="Pfam" id="PF13391"/>
    </source>
</evidence>
<feature type="domain" description="HNH nuclease" evidence="1">
    <location>
        <begin position="286"/>
        <end position="336"/>
    </location>
</feature>
<evidence type="ECO:0000313" key="3">
    <source>
        <dbReference type="Proteomes" id="UP001356704"/>
    </source>
</evidence>
<keyword evidence="2" id="KW-0540">Nuclease</keyword>
<dbReference type="GO" id="GO:0004519">
    <property type="term" value="F:endonuclease activity"/>
    <property type="evidence" value="ECO:0007669"/>
    <property type="project" value="UniProtKB-KW"/>
</dbReference>
<dbReference type="Proteomes" id="UP001356704">
    <property type="component" value="Unassembled WGS sequence"/>
</dbReference>
<keyword evidence="3" id="KW-1185">Reference proteome</keyword>
<dbReference type="RefSeq" id="WP_331808216.1">
    <property type="nucleotide sequence ID" value="NZ_JAZHOU010000001.1"/>
</dbReference>
<keyword evidence="2" id="KW-0378">Hydrolase</keyword>
<evidence type="ECO:0000313" key="2">
    <source>
        <dbReference type="EMBL" id="MEF3077373.1"/>
    </source>
</evidence>
<sequence length="388" mass="45695">MKIIKKLLKKIMPQQNYEEYWKLTLEYTDFNDDKFLTTLQLLVNKVDELNASGSYTYNSQDYKDLQQAVLRAVPKSSTNINNQLGSTRKAINQCIKLGFVNPELKSYHPNTKDYLAARSSRRRQTIFSKIVYSNAKFNSSITNTHNWSQINFLLKTLEEIGKLSKKDIIALMTIDISNYEREYVIESELSAIRREAESSGFIERKYNQIGYLNNILNKLDDVVFIKRGRSDYELYFEEDAAIIFGDDYKDKAYLKHIEKKRDPYLHRLYKNQLQEECEELYGNPMCVLEHLSYPVLIASHIKPFIDSDENEAYDPNNGLLLSRTIDSLFDLKYISFTDEGTMIFSNRISDDVKEFWENYKLEENILNEKRKEYLAYHRNLMTEIDARA</sequence>
<gene>
    <name evidence="2" type="ORF">V1468_00020</name>
</gene>
<dbReference type="Pfam" id="PF13391">
    <property type="entry name" value="HNH_2"/>
    <property type="match status" value="1"/>
</dbReference>
<dbReference type="GO" id="GO:0016787">
    <property type="term" value="F:hydrolase activity"/>
    <property type="evidence" value="ECO:0007669"/>
    <property type="project" value="UniProtKB-KW"/>
</dbReference>
<name>A0ABU7W0D3_9FLAO</name>
<reference evidence="2 3" key="1">
    <citation type="submission" date="2024-02" db="EMBL/GenBank/DDBJ databases">
        <title>Winogradskyella poriferorum JCM 12885.</title>
        <authorList>
            <person name="Zhang D.-F."/>
            <person name="Fu Z.-Y."/>
        </authorList>
    </citation>
    <scope>NUCLEOTIDE SEQUENCE [LARGE SCALE GENOMIC DNA]</scope>
    <source>
        <strain evidence="2 3">JCM 12885</strain>
    </source>
</reference>
<keyword evidence="2" id="KW-0255">Endonuclease</keyword>
<comment type="caution">
    <text evidence="2">The sequence shown here is derived from an EMBL/GenBank/DDBJ whole genome shotgun (WGS) entry which is preliminary data.</text>
</comment>
<organism evidence="2 3">
    <name type="scientific">Winogradskyella poriferorum</name>
    <dbReference type="NCBI Taxonomy" id="307627"/>
    <lineage>
        <taxon>Bacteria</taxon>
        <taxon>Pseudomonadati</taxon>
        <taxon>Bacteroidota</taxon>
        <taxon>Flavobacteriia</taxon>
        <taxon>Flavobacteriales</taxon>
        <taxon>Flavobacteriaceae</taxon>
        <taxon>Winogradskyella</taxon>
    </lineage>
</organism>
<dbReference type="EMBL" id="JAZHOU010000001">
    <property type="protein sequence ID" value="MEF3077373.1"/>
    <property type="molecule type" value="Genomic_DNA"/>
</dbReference>
<protein>
    <submittedName>
        <fullName evidence="2">HNH endonuclease signature motif containing protein</fullName>
        <ecNumber evidence="2">3.1.-.-</ecNumber>
    </submittedName>
</protein>
<dbReference type="EC" id="3.1.-.-" evidence="2"/>
<accession>A0ABU7W0D3</accession>
<proteinExistence type="predicted"/>